<feature type="region of interest" description="Disordered" evidence="1">
    <location>
        <begin position="120"/>
        <end position="220"/>
    </location>
</feature>
<accession>A0A9P7Z9N7</accession>
<dbReference type="Proteomes" id="UP000887226">
    <property type="component" value="Unassembled WGS sequence"/>
</dbReference>
<evidence type="ECO:0000313" key="3">
    <source>
        <dbReference type="Proteomes" id="UP000887226"/>
    </source>
</evidence>
<protein>
    <submittedName>
        <fullName evidence="2">Uncharacterized protein</fullName>
    </submittedName>
</protein>
<evidence type="ECO:0000313" key="2">
    <source>
        <dbReference type="EMBL" id="KAG9247821.1"/>
    </source>
</evidence>
<sequence length="269" mass="29440">MGDFHAAVTTLIESFSRTLAILKRSIFKTKRDVQSAYGREIGRVGPGFANGDAHKTLSAILTGFNALSNILISRFSPGHTTPATSTDHTALLILSKTARSDAIRTFSQLSIRLSRTSLALPASSRSKAKPGAVPKKKKSSVESGSWKPSLSRSPSKYLSTSATKRPKSSPKLPPKPSPPYQANTTQFLPLPPSHHHTHYTQRRPSPRKSILSSTSDSTKLGEIPAHKGVCHCIAIDGREMVFPIRTYFPLEAYHEPVKPRGRLRRLLSL</sequence>
<comment type="caution">
    <text evidence="2">The sequence shown here is derived from an EMBL/GenBank/DDBJ whole genome shotgun (WGS) entry which is preliminary data.</text>
</comment>
<keyword evidence="3" id="KW-1185">Reference proteome</keyword>
<organism evidence="2 3">
    <name type="scientific">Calycina marina</name>
    <dbReference type="NCBI Taxonomy" id="1763456"/>
    <lineage>
        <taxon>Eukaryota</taxon>
        <taxon>Fungi</taxon>
        <taxon>Dikarya</taxon>
        <taxon>Ascomycota</taxon>
        <taxon>Pezizomycotina</taxon>
        <taxon>Leotiomycetes</taxon>
        <taxon>Helotiales</taxon>
        <taxon>Pezizellaceae</taxon>
        <taxon>Calycina</taxon>
    </lineage>
</organism>
<proteinExistence type="predicted"/>
<evidence type="ECO:0000256" key="1">
    <source>
        <dbReference type="SAM" id="MobiDB-lite"/>
    </source>
</evidence>
<reference evidence="2" key="1">
    <citation type="journal article" date="2021" name="IMA Fungus">
        <title>Genomic characterization of three marine fungi, including Emericellopsis atlantica sp. nov. with signatures of a generalist lifestyle and marine biomass degradation.</title>
        <authorList>
            <person name="Hagestad O.C."/>
            <person name="Hou L."/>
            <person name="Andersen J.H."/>
            <person name="Hansen E.H."/>
            <person name="Altermark B."/>
            <person name="Li C."/>
            <person name="Kuhnert E."/>
            <person name="Cox R.J."/>
            <person name="Crous P.W."/>
            <person name="Spatafora J.W."/>
            <person name="Lail K."/>
            <person name="Amirebrahimi M."/>
            <person name="Lipzen A."/>
            <person name="Pangilinan J."/>
            <person name="Andreopoulos W."/>
            <person name="Hayes R.D."/>
            <person name="Ng V."/>
            <person name="Grigoriev I.V."/>
            <person name="Jackson S.A."/>
            <person name="Sutton T.D.S."/>
            <person name="Dobson A.D.W."/>
            <person name="Rama T."/>
        </authorList>
    </citation>
    <scope>NUCLEOTIDE SEQUENCE</scope>
    <source>
        <strain evidence="2">TRa3180A</strain>
    </source>
</reference>
<dbReference type="EMBL" id="MU253762">
    <property type="protein sequence ID" value="KAG9247821.1"/>
    <property type="molecule type" value="Genomic_DNA"/>
</dbReference>
<name>A0A9P7Z9N7_9HELO</name>
<gene>
    <name evidence="2" type="ORF">BJ878DRAFT_538904</name>
</gene>
<feature type="compositionally biased region" description="Basic residues" evidence="1">
    <location>
        <begin position="193"/>
        <end position="206"/>
    </location>
</feature>
<dbReference type="AlphaFoldDB" id="A0A9P7Z9N7"/>
<feature type="compositionally biased region" description="Polar residues" evidence="1">
    <location>
        <begin position="142"/>
        <end position="163"/>
    </location>
</feature>
<dbReference type="OrthoDB" id="5226911at2759"/>